<dbReference type="EMBL" id="KQ090532">
    <property type="protein sequence ID" value="KMS95152.1"/>
    <property type="molecule type" value="Genomic_DNA"/>
</dbReference>
<name>A0A0J8B5R4_BETVV</name>
<proteinExistence type="predicted"/>
<gene>
    <name evidence="1" type="ORF">BVRB_011900</name>
</gene>
<reference evidence="1 2" key="1">
    <citation type="journal article" date="2014" name="Nature">
        <title>The genome of the recently domesticated crop plant sugar beet (Beta vulgaris).</title>
        <authorList>
            <person name="Dohm J.C."/>
            <person name="Minoche A.E."/>
            <person name="Holtgrawe D."/>
            <person name="Capella-Gutierrez S."/>
            <person name="Zakrzewski F."/>
            <person name="Tafer H."/>
            <person name="Rupp O."/>
            <person name="Sorensen T.R."/>
            <person name="Stracke R."/>
            <person name="Reinhardt R."/>
            <person name="Goesmann A."/>
            <person name="Kraft T."/>
            <person name="Schulz B."/>
            <person name="Stadler P.F."/>
            <person name="Schmidt T."/>
            <person name="Gabaldon T."/>
            <person name="Lehrach H."/>
            <person name="Weisshaar B."/>
            <person name="Himmelbauer H."/>
        </authorList>
    </citation>
    <scope>NUCLEOTIDE SEQUENCE [LARGE SCALE GENOMIC DNA]</scope>
    <source>
        <tissue evidence="1">Taproot</tissue>
    </source>
</reference>
<evidence type="ECO:0000313" key="2">
    <source>
        <dbReference type="Proteomes" id="UP000035740"/>
    </source>
</evidence>
<keyword evidence="2" id="KW-1185">Reference proteome</keyword>
<organism evidence="1 2">
    <name type="scientific">Beta vulgaris subsp. vulgaris</name>
    <name type="common">Beet</name>
    <dbReference type="NCBI Taxonomy" id="3555"/>
    <lineage>
        <taxon>Eukaryota</taxon>
        <taxon>Viridiplantae</taxon>
        <taxon>Streptophyta</taxon>
        <taxon>Embryophyta</taxon>
        <taxon>Tracheophyta</taxon>
        <taxon>Spermatophyta</taxon>
        <taxon>Magnoliopsida</taxon>
        <taxon>eudicotyledons</taxon>
        <taxon>Gunneridae</taxon>
        <taxon>Pentapetalae</taxon>
        <taxon>Caryophyllales</taxon>
        <taxon>Chenopodiaceae</taxon>
        <taxon>Betoideae</taxon>
        <taxon>Beta</taxon>
    </lineage>
</organism>
<evidence type="ECO:0000313" key="1">
    <source>
        <dbReference type="EMBL" id="KMS95152.1"/>
    </source>
</evidence>
<dbReference type="Gramene" id="KMS95152">
    <property type="protein sequence ID" value="KMS95152"/>
    <property type="gene ID" value="BVRB_011900"/>
</dbReference>
<dbReference type="AlphaFoldDB" id="A0A0J8B5R4"/>
<accession>A0A0J8B5R4</accession>
<protein>
    <submittedName>
        <fullName evidence="1">Uncharacterized protein</fullName>
    </submittedName>
</protein>
<dbReference type="Proteomes" id="UP000035740">
    <property type="component" value="Unassembled WGS sequence"/>
</dbReference>
<sequence>MSTRVVPVALMIHDTRRITRPLRRRRIIQISSLSTSFDGRIVSYHGGDG</sequence>